<dbReference type="Pfam" id="PF21010">
    <property type="entry name" value="HA2_C"/>
    <property type="match status" value="1"/>
</dbReference>
<evidence type="ECO:0000313" key="10">
    <source>
        <dbReference type="EnsemblMetazoa" id="AALFPA23_004415.P5363"/>
    </source>
</evidence>
<feature type="compositionally biased region" description="Basic and acidic residues" evidence="7">
    <location>
        <begin position="1"/>
        <end position="10"/>
    </location>
</feature>
<comment type="catalytic activity">
    <reaction evidence="6">
        <text>ATP + H2O = ADP + phosphate + H(+)</text>
        <dbReference type="Rhea" id="RHEA:13065"/>
        <dbReference type="ChEBI" id="CHEBI:15377"/>
        <dbReference type="ChEBI" id="CHEBI:15378"/>
        <dbReference type="ChEBI" id="CHEBI:30616"/>
        <dbReference type="ChEBI" id="CHEBI:43474"/>
        <dbReference type="ChEBI" id="CHEBI:456216"/>
        <dbReference type="EC" id="3.6.4.13"/>
    </reaction>
</comment>
<dbReference type="PROSITE" id="PS51192">
    <property type="entry name" value="HELICASE_ATP_BIND_1"/>
    <property type="match status" value="1"/>
</dbReference>
<feature type="region of interest" description="Disordered" evidence="7">
    <location>
        <begin position="1"/>
        <end position="27"/>
    </location>
</feature>
<dbReference type="EC" id="3.6.4.13" evidence="1"/>
<dbReference type="InterPro" id="IPR011709">
    <property type="entry name" value="DEAD-box_helicase_OB_fold"/>
</dbReference>
<keyword evidence="2" id="KW-0547">Nucleotide-binding</keyword>
<dbReference type="PANTHER" id="PTHR18934">
    <property type="entry name" value="ATP-DEPENDENT RNA HELICASE"/>
    <property type="match status" value="1"/>
</dbReference>
<dbReference type="Pfam" id="PF00270">
    <property type="entry name" value="DEAD"/>
    <property type="match status" value="1"/>
</dbReference>
<evidence type="ECO:0000256" key="1">
    <source>
        <dbReference type="ARBA" id="ARBA00012552"/>
    </source>
</evidence>
<evidence type="ECO:0000256" key="5">
    <source>
        <dbReference type="ARBA" id="ARBA00022840"/>
    </source>
</evidence>
<evidence type="ECO:0000259" key="8">
    <source>
        <dbReference type="PROSITE" id="PS51192"/>
    </source>
</evidence>
<reference evidence="11" key="1">
    <citation type="journal article" date="2015" name="Proc. Natl. Acad. Sci. U.S.A.">
        <title>Genome sequence of the Asian Tiger mosquito, Aedes albopictus, reveals insights into its biology, genetics, and evolution.</title>
        <authorList>
            <person name="Chen X.G."/>
            <person name="Jiang X."/>
            <person name="Gu J."/>
            <person name="Xu M."/>
            <person name="Wu Y."/>
            <person name="Deng Y."/>
            <person name="Zhang C."/>
            <person name="Bonizzoni M."/>
            <person name="Dermauw W."/>
            <person name="Vontas J."/>
            <person name="Armbruster P."/>
            <person name="Huang X."/>
            <person name="Yang Y."/>
            <person name="Zhang H."/>
            <person name="He W."/>
            <person name="Peng H."/>
            <person name="Liu Y."/>
            <person name="Wu K."/>
            <person name="Chen J."/>
            <person name="Lirakis M."/>
            <person name="Topalis P."/>
            <person name="Van Leeuwen T."/>
            <person name="Hall A.B."/>
            <person name="Jiang X."/>
            <person name="Thorpe C."/>
            <person name="Mueller R.L."/>
            <person name="Sun C."/>
            <person name="Waterhouse R.M."/>
            <person name="Yan G."/>
            <person name="Tu Z.J."/>
            <person name="Fang X."/>
            <person name="James A.A."/>
        </authorList>
    </citation>
    <scope>NUCLEOTIDE SEQUENCE [LARGE SCALE GENOMIC DNA]</scope>
    <source>
        <strain evidence="11">Foshan</strain>
    </source>
</reference>
<dbReference type="InterPro" id="IPR014001">
    <property type="entry name" value="Helicase_ATP-bd"/>
</dbReference>
<dbReference type="InterPro" id="IPR011545">
    <property type="entry name" value="DEAD/DEAH_box_helicase_dom"/>
</dbReference>
<evidence type="ECO:0000256" key="3">
    <source>
        <dbReference type="ARBA" id="ARBA00022801"/>
    </source>
</evidence>
<dbReference type="SMART" id="SM00487">
    <property type="entry name" value="DEXDc"/>
    <property type="match status" value="1"/>
</dbReference>
<keyword evidence="4" id="KW-0347">Helicase</keyword>
<protein>
    <recommendedName>
        <fullName evidence="1">RNA helicase</fullName>
        <ecNumber evidence="1">3.6.4.13</ecNumber>
    </recommendedName>
</protein>
<dbReference type="InterPro" id="IPR007502">
    <property type="entry name" value="Helicase-assoc_dom"/>
</dbReference>
<dbReference type="CDD" id="cd17978">
    <property type="entry name" value="DEXHc_DHX33"/>
    <property type="match status" value="1"/>
</dbReference>
<dbReference type="PROSITE" id="PS00690">
    <property type="entry name" value="DEAH_ATP_HELICASE"/>
    <property type="match status" value="1"/>
</dbReference>
<keyword evidence="5" id="KW-0067">ATP-binding</keyword>
<dbReference type="Proteomes" id="UP000069940">
    <property type="component" value="Unassembled WGS sequence"/>
</dbReference>
<dbReference type="InterPro" id="IPR002464">
    <property type="entry name" value="DNA/RNA_helicase_DEAH_CS"/>
</dbReference>
<evidence type="ECO:0000259" key="9">
    <source>
        <dbReference type="PROSITE" id="PS51194"/>
    </source>
</evidence>
<dbReference type="SMART" id="SM00490">
    <property type="entry name" value="HELICc"/>
    <property type="match status" value="1"/>
</dbReference>
<dbReference type="InterPro" id="IPR001650">
    <property type="entry name" value="Helicase_C-like"/>
</dbReference>
<dbReference type="EnsemblMetazoa" id="AALFPA23_004415.R5363">
    <property type="protein sequence ID" value="AALFPA23_004415.P5363"/>
    <property type="gene ID" value="AALFPA23_004415"/>
</dbReference>
<dbReference type="CDD" id="cd18791">
    <property type="entry name" value="SF2_C_RHA"/>
    <property type="match status" value="1"/>
</dbReference>
<dbReference type="Pfam" id="PF00271">
    <property type="entry name" value="Helicase_C"/>
    <property type="match status" value="1"/>
</dbReference>
<dbReference type="Gene3D" id="3.40.50.300">
    <property type="entry name" value="P-loop containing nucleotide triphosphate hydrolases"/>
    <property type="match status" value="2"/>
</dbReference>
<keyword evidence="3" id="KW-0378">Hydrolase</keyword>
<feature type="region of interest" description="Disordered" evidence="7">
    <location>
        <begin position="670"/>
        <end position="694"/>
    </location>
</feature>
<feature type="domain" description="Helicase ATP-binding" evidence="8">
    <location>
        <begin position="50"/>
        <end position="218"/>
    </location>
</feature>
<dbReference type="InterPro" id="IPR048333">
    <property type="entry name" value="HA2_WH"/>
</dbReference>
<evidence type="ECO:0000256" key="7">
    <source>
        <dbReference type="SAM" id="MobiDB-lite"/>
    </source>
</evidence>
<evidence type="ECO:0000256" key="6">
    <source>
        <dbReference type="ARBA" id="ARBA00047984"/>
    </source>
</evidence>
<proteinExistence type="predicted"/>
<dbReference type="Gene3D" id="1.20.120.1080">
    <property type="match status" value="1"/>
</dbReference>
<dbReference type="SUPFAM" id="SSF52540">
    <property type="entry name" value="P-loop containing nucleoside triphosphate hydrolases"/>
    <property type="match status" value="1"/>
</dbReference>
<dbReference type="GeneID" id="109623292"/>
<dbReference type="InterPro" id="IPR027417">
    <property type="entry name" value="P-loop_NTPase"/>
</dbReference>
<dbReference type="Pfam" id="PF07717">
    <property type="entry name" value="OB_NTP_bind"/>
    <property type="match status" value="1"/>
</dbReference>
<reference evidence="10" key="2">
    <citation type="submission" date="2025-05" db="UniProtKB">
        <authorList>
            <consortium name="EnsemblMetazoa"/>
        </authorList>
    </citation>
    <scope>IDENTIFICATION</scope>
    <source>
        <strain evidence="10">Foshan</strain>
    </source>
</reference>
<organism evidence="10 11">
    <name type="scientific">Aedes albopictus</name>
    <name type="common">Asian tiger mosquito</name>
    <name type="synonym">Stegomyia albopicta</name>
    <dbReference type="NCBI Taxonomy" id="7160"/>
    <lineage>
        <taxon>Eukaryota</taxon>
        <taxon>Metazoa</taxon>
        <taxon>Ecdysozoa</taxon>
        <taxon>Arthropoda</taxon>
        <taxon>Hexapoda</taxon>
        <taxon>Insecta</taxon>
        <taxon>Pterygota</taxon>
        <taxon>Neoptera</taxon>
        <taxon>Endopterygota</taxon>
        <taxon>Diptera</taxon>
        <taxon>Nematocera</taxon>
        <taxon>Culicoidea</taxon>
        <taxon>Culicidae</taxon>
        <taxon>Culicinae</taxon>
        <taxon>Aedini</taxon>
        <taxon>Aedes</taxon>
        <taxon>Stegomyia</taxon>
    </lineage>
</organism>
<accession>A0ABM1XZY4</accession>
<evidence type="ECO:0000313" key="11">
    <source>
        <dbReference type="Proteomes" id="UP000069940"/>
    </source>
</evidence>
<evidence type="ECO:0000256" key="4">
    <source>
        <dbReference type="ARBA" id="ARBA00022806"/>
    </source>
</evidence>
<feature type="compositionally biased region" description="Polar residues" evidence="7">
    <location>
        <begin position="682"/>
        <end position="694"/>
    </location>
</feature>
<name>A0ABM1XZY4_AEDAL</name>
<dbReference type="Pfam" id="PF04408">
    <property type="entry name" value="WHD_HA2"/>
    <property type="match status" value="1"/>
</dbReference>
<evidence type="ECO:0000256" key="2">
    <source>
        <dbReference type="ARBA" id="ARBA00022741"/>
    </source>
</evidence>
<dbReference type="RefSeq" id="XP_062698781.1">
    <property type="nucleotide sequence ID" value="XM_062842797.1"/>
</dbReference>
<keyword evidence="11" id="KW-1185">Reference proteome</keyword>
<feature type="compositionally biased region" description="Pro residues" evidence="7">
    <location>
        <begin position="15"/>
        <end position="25"/>
    </location>
</feature>
<sequence length="694" mass="76897">MKRAYPKEAGAENNGPPPPTSPFRQPPTSAAIIQQHRQSLPIYNIRKTIVDKVRECQTVILIGETGSGKSTQLPQFLYEGGVHGGRKIAITQPRRVAAISVAKRVAMEQNGNVGDVVGYSVRFEDVTSPNTKIKFMTDGTLMREALSDQLLKNYSVVILDEAHERTIATDVLFGIVKKAQSTRRLKMLDPLKIIIMSATMNVNHFAKYFGNCPTLYLKGKNHVVRVYQAMDNINYLEACITTIFQIHEKEQESGDILVFLTGQEEIEAATALVRRLAKQQTNGQFRMRVHPMYAAMSQQAQMDVFLSTPPNTRKVILATNIAETSLTISGIKYVIDCGKAKQRAYDPTSGIDTLKVSWISKAQAWQRTGRAGRLEDGFCYRTYSKKDFEALSEHSTPEILRCSISASTLQLLALGIDCREFDFLDKPPPSAIESAVQELKNLGAIFTTKAPSLTPLGRRMAKLPLEPKYAKIVLSAPDFGCLNEILTIVAMLSGENVFLNNSQRREQQLAAHSKFYSKCGDHLTLLKVFEEFKSKDKPRKWCGDNFLMERHLSHAASVRTQLLDICSKLGIQPSSCGDDPIPVVKCLLTGLFLNIAELQRDNSYLCLSSRTPARIHPSSVLCGRARPRYVLFTEQVATGSRYLRTVTEVEPEWVGETAPHCPFLDRISSSGGGGARGSTSSYAMGTASSAMKTV</sequence>
<feature type="domain" description="Helicase C-terminal" evidence="9">
    <location>
        <begin position="242"/>
        <end position="415"/>
    </location>
</feature>
<dbReference type="PANTHER" id="PTHR18934:SF118">
    <property type="entry name" value="ATP-DEPENDENT RNA HELICASE DHX33"/>
    <property type="match status" value="1"/>
</dbReference>
<dbReference type="SMART" id="SM00847">
    <property type="entry name" value="HA2"/>
    <property type="match status" value="1"/>
</dbReference>
<dbReference type="PROSITE" id="PS51194">
    <property type="entry name" value="HELICASE_CTER"/>
    <property type="match status" value="1"/>
</dbReference>